<accession>A0A4Q9MLL8</accession>
<dbReference type="Proteomes" id="UP000292957">
    <property type="component" value="Unassembled WGS sequence"/>
</dbReference>
<evidence type="ECO:0000313" key="1">
    <source>
        <dbReference type="EMBL" id="TBU26991.1"/>
    </source>
</evidence>
<sequence length="80" mass="8985">MDACQISFRRGIMERHHSQYASSCTITPAACCHPSAADWHHAQQTIPATTKVMLLQGQVLKKAPELRHRQRAHCGHQRAS</sequence>
<gene>
    <name evidence="1" type="ORF">BD311DRAFT_761402</name>
</gene>
<protein>
    <submittedName>
        <fullName evidence="1">Uncharacterized protein</fullName>
    </submittedName>
</protein>
<dbReference type="EMBL" id="ML143438">
    <property type="protein sequence ID" value="TBU26991.1"/>
    <property type="molecule type" value="Genomic_DNA"/>
</dbReference>
<reference evidence="1" key="1">
    <citation type="submission" date="2019-01" db="EMBL/GenBank/DDBJ databases">
        <title>Draft genome sequences of three monokaryotic isolates of the white-rot basidiomycete fungus Dichomitus squalens.</title>
        <authorList>
            <consortium name="DOE Joint Genome Institute"/>
            <person name="Lopez S.C."/>
            <person name="Andreopoulos B."/>
            <person name="Pangilinan J."/>
            <person name="Lipzen A."/>
            <person name="Riley R."/>
            <person name="Ahrendt S."/>
            <person name="Ng V."/>
            <person name="Barry K."/>
            <person name="Daum C."/>
            <person name="Grigoriev I.V."/>
            <person name="Hilden K.S."/>
            <person name="Makela M.R."/>
            <person name="de Vries R.P."/>
        </authorList>
    </citation>
    <scope>NUCLEOTIDE SEQUENCE [LARGE SCALE GENOMIC DNA]</scope>
    <source>
        <strain evidence="1">OM18370.1</strain>
    </source>
</reference>
<dbReference type="AlphaFoldDB" id="A0A4Q9MLL8"/>
<name>A0A4Q9MLL8_9APHY</name>
<organism evidence="1">
    <name type="scientific">Dichomitus squalens</name>
    <dbReference type="NCBI Taxonomy" id="114155"/>
    <lineage>
        <taxon>Eukaryota</taxon>
        <taxon>Fungi</taxon>
        <taxon>Dikarya</taxon>
        <taxon>Basidiomycota</taxon>
        <taxon>Agaricomycotina</taxon>
        <taxon>Agaricomycetes</taxon>
        <taxon>Polyporales</taxon>
        <taxon>Polyporaceae</taxon>
        <taxon>Dichomitus</taxon>
    </lineage>
</organism>
<proteinExistence type="predicted"/>